<feature type="region of interest" description="Disordered" evidence="2">
    <location>
        <begin position="267"/>
        <end position="288"/>
    </location>
</feature>
<evidence type="ECO:0000256" key="2">
    <source>
        <dbReference type="SAM" id="MobiDB-lite"/>
    </source>
</evidence>
<dbReference type="SUPFAM" id="SSF57850">
    <property type="entry name" value="RING/U-box"/>
    <property type="match status" value="1"/>
</dbReference>
<name>A0A0S4IZ24_BODSA</name>
<keyword evidence="5" id="KW-1185">Reference proteome</keyword>
<dbReference type="Proteomes" id="UP000051952">
    <property type="component" value="Unassembled WGS sequence"/>
</dbReference>
<feature type="compositionally biased region" description="Low complexity" evidence="2">
    <location>
        <begin position="191"/>
        <end position="200"/>
    </location>
</feature>
<feature type="region of interest" description="Disordered" evidence="2">
    <location>
        <begin position="333"/>
        <end position="365"/>
    </location>
</feature>
<feature type="domain" description="RING-type" evidence="3">
    <location>
        <begin position="253"/>
        <end position="326"/>
    </location>
</feature>
<dbReference type="AlphaFoldDB" id="A0A0S4IZ24"/>
<proteinExistence type="predicted"/>
<dbReference type="GO" id="GO:0008270">
    <property type="term" value="F:zinc ion binding"/>
    <property type="evidence" value="ECO:0007669"/>
    <property type="project" value="UniProtKB-KW"/>
</dbReference>
<evidence type="ECO:0000313" key="5">
    <source>
        <dbReference type="Proteomes" id="UP000051952"/>
    </source>
</evidence>
<reference evidence="5" key="1">
    <citation type="submission" date="2015-09" db="EMBL/GenBank/DDBJ databases">
        <authorList>
            <consortium name="Pathogen Informatics"/>
        </authorList>
    </citation>
    <scope>NUCLEOTIDE SEQUENCE [LARGE SCALE GENOMIC DNA]</scope>
    <source>
        <strain evidence="5">Lake Konstanz</strain>
    </source>
</reference>
<dbReference type="OrthoDB" id="2623028at2759"/>
<sequence>MHHPSLLADPTAPATAQLPSSPLSQSDMIPPTVVLGAPRAPPPAFVLANAQRAGAGVIQPAMMRLDDRPIRPSGNGQYNLQFLDHVVDLENYHDRAFRGAGRTWVAPAPEEADTRTRNAQPPLSIEFRQFVQALERPDAMTDAQFLAAFPYERLVELDNTVPASHKGLKPTELERVLSAVVTVMPPHRAPSSSSSSQRSSANNAGQMSSSSLLGASSSVGSGGSHVSASSSSATLTSSSGGSTCVSNEEPFSCAICLSGVIESPSVPRKRSSAASSNAQQSSSSSSPGEIVAPAQLVVVRLICGHLFHHGCIRDWLIGARTCPNCRVDVRQTSTTSTANEAQHGRPTSLVGGRGNSGGRVMERRL</sequence>
<dbReference type="VEuPathDB" id="TriTrypDB:BSAL_76640"/>
<evidence type="ECO:0000256" key="1">
    <source>
        <dbReference type="PROSITE-ProRule" id="PRU00175"/>
    </source>
</evidence>
<dbReference type="Gene3D" id="3.30.40.10">
    <property type="entry name" value="Zinc/RING finger domain, C3HC4 (zinc finger)"/>
    <property type="match status" value="1"/>
</dbReference>
<dbReference type="GO" id="GO:0061630">
    <property type="term" value="F:ubiquitin protein ligase activity"/>
    <property type="evidence" value="ECO:0007669"/>
    <property type="project" value="TreeGrafter"/>
</dbReference>
<organism evidence="4 5">
    <name type="scientific">Bodo saltans</name>
    <name type="common">Flagellated protozoan</name>
    <dbReference type="NCBI Taxonomy" id="75058"/>
    <lineage>
        <taxon>Eukaryota</taxon>
        <taxon>Discoba</taxon>
        <taxon>Euglenozoa</taxon>
        <taxon>Kinetoplastea</taxon>
        <taxon>Metakinetoplastina</taxon>
        <taxon>Eubodonida</taxon>
        <taxon>Bodonidae</taxon>
        <taxon>Bodo</taxon>
    </lineage>
</organism>
<feature type="compositionally biased region" description="Low complexity" evidence="2">
    <location>
        <begin position="272"/>
        <end position="286"/>
    </location>
</feature>
<feature type="region of interest" description="Disordered" evidence="2">
    <location>
        <begin position="1"/>
        <end position="25"/>
    </location>
</feature>
<gene>
    <name evidence="4" type="ORF">BSAL_76640</name>
</gene>
<keyword evidence="1" id="KW-0479">Metal-binding</keyword>
<evidence type="ECO:0000259" key="3">
    <source>
        <dbReference type="PROSITE" id="PS50089"/>
    </source>
</evidence>
<protein>
    <submittedName>
        <fullName evidence="4">Zinc finger protein, putative</fullName>
    </submittedName>
</protein>
<dbReference type="InterPro" id="IPR051826">
    <property type="entry name" value="E3_ubiquitin-ligase_domain"/>
</dbReference>
<dbReference type="PANTHER" id="PTHR22765">
    <property type="entry name" value="RING FINGER AND PROTEASE ASSOCIATED DOMAIN-CONTAINING"/>
    <property type="match status" value="1"/>
</dbReference>
<dbReference type="PANTHER" id="PTHR22765:SF450">
    <property type="entry name" value="ERAD-ASSOCIATED E3 UBIQUITIN-PROTEIN LIGASE HRD1"/>
    <property type="match status" value="1"/>
</dbReference>
<feature type="region of interest" description="Disordered" evidence="2">
    <location>
        <begin position="185"/>
        <end position="216"/>
    </location>
</feature>
<dbReference type="EMBL" id="CYKH01000723">
    <property type="protein sequence ID" value="CUG26694.1"/>
    <property type="molecule type" value="Genomic_DNA"/>
</dbReference>
<accession>A0A0S4IZ24</accession>
<dbReference type="GO" id="GO:0006511">
    <property type="term" value="P:ubiquitin-dependent protein catabolic process"/>
    <property type="evidence" value="ECO:0007669"/>
    <property type="project" value="TreeGrafter"/>
</dbReference>
<dbReference type="Pfam" id="PF13639">
    <property type="entry name" value="zf-RING_2"/>
    <property type="match status" value="1"/>
</dbReference>
<dbReference type="PROSITE" id="PS50089">
    <property type="entry name" value="ZF_RING_2"/>
    <property type="match status" value="1"/>
</dbReference>
<dbReference type="InterPro" id="IPR001841">
    <property type="entry name" value="Znf_RING"/>
</dbReference>
<dbReference type="SMART" id="SM00184">
    <property type="entry name" value="RING"/>
    <property type="match status" value="1"/>
</dbReference>
<dbReference type="InterPro" id="IPR013083">
    <property type="entry name" value="Znf_RING/FYVE/PHD"/>
</dbReference>
<evidence type="ECO:0000313" key="4">
    <source>
        <dbReference type="EMBL" id="CUG26694.1"/>
    </source>
</evidence>
<keyword evidence="1" id="KW-0862">Zinc</keyword>
<keyword evidence="1" id="KW-0863">Zinc-finger</keyword>